<evidence type="ECO:0000313" key="2">
    <source>
        <dbReference type="EMBL" id="KAK4228572.1"/>
    </source>
</evidence>
<evidence type="ECO:0000313" key="3">
    <source>
        <dbReference type="Proteomes" id="UP001301958"/>
    </source>
</evidence>
<name>A0AAN7H1E4_9PEZI</name>
<dbReference type="EMBL" id="MU865317">
    <property type="protein sequence ID" value="KAK4228572.1"/>
    <property type="molecule type" value="Genomic_DNA"/>
</dbReference>
<feature type="region of interest" description="Disordered" evidence="1">
    <location>
        <begin position="1"/>
        <end position="69"/>
    </location>
</feature>
<gene>
    <name evidence="2" type="ORF">QBC38DRAFT_361587</name>
</gene>
<feature type="compositionally biased region" description="Basic residues" evidence="1">
    <location>
        <begin position="1"/>
        <end position="20"/>
    </location>
</feature>
<dbReference type="InterPro" id="IPR011990">
    <property type="entry name" value="TPR-like_helical_dom_sf"/>
</dbReference>
<accession>A0AAN7H1E4</accession>
<dbReference type="SUPFAM" id="SSF48452">
    <property type="entry name" value="TPR-like"/>
    <property type="match status" value="1"/>
</dbReference>
<comment type="caution">
    <text evidence="2">The sequence shown here is derived from an EMBL/GenBank/DDBJ whole genome shotgun (WGS) entry which is preliminary data.</text>
</comment>
<dbReference type="Gene3D" id="1.25.40.10">
    <property type="entry name" value="Tetratricopeptide repeat domain"/>
    <property type="match status" value="1"/>
</dbReference>
<reference evidence="2" key="2">
    <citation type="submission" date="2023-05" db="EMBL/GenBank/DDBJ databases">
        <authorList>
            <consortium name="Lawrence Berkeley National Laboratory"/>
            <person name="Steindorff A."/>
            <person name="Hensen N."/>
            <person name="Bonometti L."/>
            <person name="Westerberg I."/>
            <person name="Brannstrom I.O."/>
            <person name="Guillou S."/>
            <person name="Cros-Aarteil S."/>
            <person name="Calhoun S."/>
            <person name="Haridas S."/>
            <person name="Kuo A."/>
            <person name="Mondo S."/>
            <person name="Pangilinan J."/>
            <person name="Riley R."/>
            <person name="Labutti K."/>
            <person name="Andreopoulos B."/>
            <person name="Lipzen A."/>
            <person name="Chen C."/>
            <person name="Yanf M."/>
            <person name="Daum C."/>
            <person name="Ng V."/>
            <person name="Clum A."/>
            <person name="Ohm R."/>
            <person name="Martin F."/>
            <person name="Silar P."/>
            <person name="Natvig D."/>
            <person name="Lalanne C."/>
            <person name="Gautier V."/>
            <person name="Ament-Velasquez S.L."/>
            <person name="Kruys A."/>
            <person name="Hutchinson M.I."/>
            <person name="Powell A.J."/>
            <person name="Barry K."/>
            <person name="Miller A.N."/>
            <person name="Grigoriev I.V."/>
            <person name="Debuchy R."/>
            <person name="Gladieux P."/>
            <person name="Thoren M.H."/>
            <person name="Johannesson H."/>
        </authorList>
    </citation>
    <scope>NUCLEOTIDE SEQUENCE</scope>
    <source>
        <strain evidence="2">CBS 990.96</strain>
    </source>
</reference>
<feature type="compositionally biased region" description="Low complexity" evidence="1">
    <location>
        <begin position="33"/>
        <end position="52"/>
    </location>
</feature>
<keyword evidence="3" id="KW-1185">Reference proteome</keyword>
<reference evidence="2" key="1">
    <citation type="journal article" date="2023" name="Mol. Phylogenet. Evol.">
        <title>Genome-scale phylogeny and comparative genomics of the fungal order Sordariales.</title>
        <authorList>
            <person name="Hensen N."/>
            <person name="Bonometti L."/>
            <person name="Westerberg I."/>
            <person name="Brannstrom I.O."/>
            <person name="Guillou S."/>
            <person name="Cros-Aarteil S."/>
            <person name="Calhoun S."/>
            <person name="Haridas S."/>
            <person name="Kuo A."/>
            <person name="Mondo S."/>
            <person name="Pangilinan J."/>
            <person name="Riley R."/>
            <person name="LaButti K."/>
            <person name="Andreopoulos B."/>
            <person name="Lipzen A."/>
            <person name="Chen C."/>
            <person name="Yan M."/>
            <person name="Daum C."/>
            <person name="Ng V."/>
            <person name="Clum A."/>
            <person name="Steindorff A."/>
            <person name="Ohm R.A."/>
            <person name="Martin F."/>
            <person name="Silar P."/>
            <person name="Natvig D.O."/>
            <person name="Lalanne C."/>
            <person name="Gautier V."/>
            <person name="Ament-Velasquez S.L."/>
            <person name="Kruys A."/>
            <person name="Hutchinson M.I."/>
            <person name="Powell A.J."/>
            <person name="Barry K."/>
            <person name="Miller A.N."/>
            <person name="Grigoriev I.V."/>
            <person name="Debuchy R."/>
            <person name="Gladieux P."/>
            <person name="Hiltunen Thoren M."/>
            <person name="Johannesson H."/>
        </authorList>
    </citation>
    <scope>NUCLEOTIDE SEQUENCE</scope>
    <source>
        <strain evidence="2">CBS 990.96</strain>
    </source>
</reference>
<proteinExistence type="predicted"/>
<protein>
    <submittedName>
        <fullName evidence="2">Uncharacterized protein</fullName>
    </submittedName>
</protein>
<evidence type="ECO:0000256" key="1">
    <source>
        <dbReference type="SAM" id="MobiDB-lite"/>
    </source>
</evidence>
<dbReference type="Proteomes" id="UP001301958">
    <property type="component" value="Unassembled WGS sequence"/>
</dbReference>
<dbReference type="AlphaFoldDB" id="A0AAN7H1E4"/>
<organism evidence="2 3">
    <name type="scientific">Podospora fimiseda</name>
    <dbReference type="NCBI Taxonomy" id="252190"/>
    <lineage>
        <taxon>Eukaryota</taxon>
        <taxon>Fungi</taxon>
        <taxon>Dikarya</taxon>
        <taxon>Ascomycota</taxon>
        <taxon>Pezizomycotina</taxon>
        <taxon>Sordariomycetes</taxon>
        <taxon>Sordariomycetidae</taxon>
        <taxon>Sordariales</taxon>
        <taxon>Podosporaceae</taxon>
        <taxon>Podospora</taxon>
    </lineage>
</organism>
<sequence length="437" mass="49595">MYRIRFKRWGLGKRSSKRSSKTVLTSRPKHQKPSSSSSSSSSPPSQQKQQKSLLPEPPEEKTYSLQHLRPPDHHHSAETLYRAISTYYTFSFSTSRWHFEEDASPSQLFSSQKVIQTSLNLHRAFLIWRRFNTAINLFSNPCSSSKDKTSAIKIIRISFHDLSSTLLSSHESPTLLFFLMHIFLLLRTSSPSGTKNPTFESIESSLLRHLHDLTSTSFSQPSPTSILFRTLSHSFSTTTQKDLTSHTANCLSAAKPFFTTYLPPLHKRTLELQTLSISLSTSSQEQLPSYLSLFQKIQSLEKFDSRDLDIRAWLSSHFLSSGQTEKASHLLKAVLHHKEKSEIVNSIPAAFACLNLLMGNILLAQGKLIEAEEYIRQVVKKGKEAWVKDKQDAYYSDGLLALEHCLKVQGRMEEAEKVFRVHEALLKDALVLRGEEG</sequence>